<keyword evidence="3 10" id="KW-0285">Flavoprotein</keyword>
<comment type="caution">
    <text evidence="11">The sequence shown here is derived from an EMBL/GenBank/DDBJ whole genome shotgun (WGS) entry which is preliminary data.</text>
</comment>
<feature type="modified residue" description="FMN phosphoryl threonine" evidence="10">
    <location>
        <position position="157"/>
    </location>
</feature>
<feature type="transmembrane region" description="Helical" evidence="10">
    <location>
        <begin position="206"/>
        <end position="224"/>
    </location>
</feature>
<keyword evidence="6 10" id="KW-1278">Translocase</keyword>
<evidence type="ECO:0000256" key="1">
    <source>
        <dbReference type="ARBA" id="ARBA00022448"/>
    </source>
</evidence>
<evidence type="ECO:0000256" key="7">
    <source>
        <dbReference type="ARBA" id="ARBA00022982"/>
    </source>
</evidence>
<feature type="transmembrane region" description="Helical" evidence="10">
    <location>
        <begin position="257"/>
        <end position="274"/>
    </location>
</feature>
<evidence type="ECO:0000256" key="4">
    <source>
        <dbReference type="ARBA" id="ARBA00022643"/>
    </source>
</evidence>
<evidence type="ECO:0000256" key="2">
    <source>
        <dbReference type="ARBA" id="ARBA00022553"/>
    </source>
</evidence>
<dbReference type="PANTHER" id="PTHR30578:SF0">
    <property type="entry name" value="ION-TRANSLOCATING OXIDOREDUCTASE COMPLEX SUBUNIT D"/>
    <property type="match status" value="1"/>
</dbReference>
<comment type="subcellular location">
    <subcellularLocation>
        <location evidence="10">Cell membrane</location>
        <topology evidence="10">Multi-pass membrane protein</topology>
    </subcellularLocation>
</comment>
<dbReference type="Pfam" id="PF03116">
    <property type="entry name" value="NQR2_RnfD_RnfE"/>
    <property type="match status" value="1"/>
</dbReference>
<keyword evidence="5 10" id="KW-0812">Transmembrane</keyword>
<dbReference type="InterPro" id="IPR004338">
    <property type="entry name" value="NqrB/RnfD"/>
</dbReference>
<evidence type="ECO:0000256" key="10">
    <source>
        <dbReference type="HAMAP-Rule" id="MF_00462"/>
    </source>
</evidence>
<comment type="subunit">
    <text evidence="10">The complex is composed of six subunits: RnfA, RnfB, RnfC, RnfD, RnfE and RnfG.</text>
</comment>
<gene>
    <name evidence="10" type="primary">rnfD</name>
    <name evidence="11" type="ORF">H8S20_05490</name>
</gene>
<proteinExistence type="inferred from homology"/>
<keyword evidence="10" id="KW-1003">Cell membrane</keyword>
<feature type="transmembrane region" description="Helical" evidence="10">
    <location>
        <begin position="92"/>
        <end position="112"/>
    </location>
</feature>
<evidence type="ECO:0000256" key="5">
    <source>
        <dbReference type="ARBA" id="ARBA00022692"/>
    </source>
</evidence>
<comment type="function">
    <text evidence="10">Part of a membrane-bound complex that couples electron transfer with translocation of ions across the membrane.</text>
</comment>
<keyword evidence="12" id="KW-1185">Reference proteome</keyword>
<evidence type="ECO:0000256" key="3">
    <source>
        <dbReference type="ARBA" id="ARBA00022630"/>
    </source>
</evidence>
<keyword evidence="4 10" id="KW-0288">FMN</keyword>
<dbReference type="HAMAP" id="MF_00462">
    <property type="entry name" value="RsxD_RnfD"/>
    <property type="match status" value="1"/>
</dbReference>
<feature type="transmembrane region" description="Helical" evidence="10">
    <location>
        <begin position="25"/>
        <end position="58"/>
    </location>
</feature>
<keyword evidence="8 10" id="KW-1133">Transmembrane helix</keyword>
<dbReference type="InterPro" id="IPR011303">
    <property type="entry name" value="RnfD_bac"/>
</dbReference>
<feature type="transmembrane region" description="Helical" evidence="10">
    <location>
        <begin position="280"/>
        <end position="298"/>
    </location>
</feature>
<keyword evidence="2 10" id="KW-0597">Phosphoprotein</keyword>
<reference evidence="11 12" key="1">
    <citation type="submission" date="2020-08" db="EMBL/GenBank/DDBJ databases">
        <title>Genome public.</title>
        <authorList>
            <person name="Liu C."/>
            <person name="Sun Q."/>
        </authorList>
    </citation>
    <scope>NUCLEOTIDE SEQUENCE [LARGE SCALE GENOMIC DNA]</scope>
    <source>
        <strain evidence="11 12">NSJ-6</strain>
    </source>
</reference>
<evidence type="ECO:0000313" key="11">
    <source>
        <dbReference type="EMBL" id="MBC5628345.1"/>
    </source>
</evidence>
<evidence type="ECO:0000256" key="6">
    <source>
        <dbReference type="ARBA" id="ARBA00022967"/>
    </source>
</evidence>
<dbReference type="EC" id="7.-.-.-" evidence="10"/>
<keyword evidence="1 10" id="KW-0813">Transport</keyword>
<evidence type="ECO:0000256" key="8">
    <source>
        <dbReference type="ARBA" id="ARBA00022989"/>
    </source>
</evidence>
<dbReference type="PANTHER" id="PTHR30578">
    <property type="entry name" value="ELECTRON TRANSPORT COMPLEX PROTEIN RNFD"/>
    <property type="match status" value="1"/>
</dbReference>
<keyword evidence="7 10" id="KW-0249">Electron transport</keyword>
<name>A0ABR7DAB7_9CLOT</name>
<dbReference type="RefSeq" id="WP_186859497.1">
    <property type="nucleotide sequence ID" value="NZ_JACOOO010000007.1"/>
</dbReference>
<accession>A0ABR7DAB7</accession>
<comment type="similarity">
    <text evidence="10">Belongs to the NqrB/RnfD family.</text>
</comment>
<evidence type="ECO:0000313" key="12">
    <source>
        <dbReference type="Proteomes" id="UP000596929"/>
    </source>
</evidence>
<feature type="transmembrane region" description="Helical" evidence="10">
    <location>
        <begin position="124"/>
        <end position="143"/>
    </location>
</feature>
<comment type="cofactor">
    <cofactor evidence="10">
        <name>FMN</name>
        <dbReference type="ChEBI" id="CHEBI:58210"/>
    </cofactor>
</comment>
<dbReference type="Proteomes" id="UP000596929">
    <property type="component" value="Unassembled WGS sequence"/>
</dbReference>
<dbReference type="EMBL" id="JACOOO010000007">
    <property type="protein sequence ID" value="MBC5628345.1"/>
    <property type="molecule type" value="Genomic_DNA"/>
</dbReference>
<sequence length="307" mass="32061">MEKLIVTSSPHVKSSTTTSTIMRDVIIALIPALIASNIIFGLRAGLVTAVCVASCVGFEYLSRRIMNKKNTISDLSAVVTGIILAFNLPSTMPLWMCVIGSFVAIVIVKQLFGGIGQNFANPAITARIVLLVSFGTQMTNWAAPKIAAVADAVSGATPMAQIAAGETPNILNMFLGTTGGSLGETSALALLLGGIYLVYRKVINPIIPVAFIGTVFVFTAVLGGNPLAQILGGGLFLGAIFMATDYSTSPVTNMGKLIFGIGCGLITVLIRVFGSYPEGVSFAILLMNILVPYIDKATKLKALGGKR</sequence>
<protein>
    <recommendedName>
        <fullName evidence="10">Ion-translocating oxidoreductase complex subunit D</fullName>
        <ecNumber evidence="10">7.-.-.-</ecNumber>
    </recommendedName>
    <alternativeName>
        <fullName evidence="10">Rnf electron transport complex subunit D</fullName>
    </alternativeName>
</protein>
<keyword evidence="9 10" id="KW-0472">Membrane</keyword>
<evidence type="ECO:0000256" key="9">
    <source>
        <dbReference type="ARBA" id="ARBA00023136"/>
    </source>
</evidence>
<dbReference type="NCBIfam" id="TIGR01946">
    <property type="entry name" value="rnfD"/>
    <property type="match status" value="1"/>
</dbReference>
<feature type="transmembrane region" description="Helical" evidence="10">
    <location>
        <begin position="181"/>
        <end position="199"/>
    </location>
</feature>
<organism evidence="11 12">
    <name type="scientific">Clostridium hominis</name>
    <dbReference type="NCBI Taxonomy" id="2763036"/>
    <lineage>
        <taxon>Bacteria</taxon>
        <taxon>Bacillati</taxon>
        <taxon>Bacillota</taxon>
        <taxon>Clostridia</taxon>
        <taxon>Eubacteriales</taxon>
        <taxon>Clostridiaceae</taxon>
        <taxon>Clostridium</taxon>
    </lineage>
</organism>